<feature type="compositionally biased region" description="Polar residues" evidence="1">
    <location>
        <begin position="107"/>
        <end position="118"/>
    </location>
</feature>
<keyword evidence="3" id="KW-1185">Reference proteome</keyword>
<dbReference type="KEGG" id="ccp:CHC_T00004190001"/>
<dbReference type="RefSeq" id="XP_005715546.1">
    <property type="nucleotide sequence ID" value="XM_005715489.1"/>
</dbReference>
<evidence type="ECO:0000256" key="1">
    <source>
        <dbReference type="SAM" id="MobiDB-lite"/>
    </source>
</evidence>
<accession>R7QB36</accession>
<protein>
    <submittedName>
        <fullName evidence="2">Uncharacterized protein</fullName>
    </submittedName>
</protein>
<dbReference type="EMBL" id="HG001742">
    <property type="protein sequence ID" value="CDF35727.1"/>
    <property type="molecule type" value="Genomic_DNA"/>
</dbReference>
<dbReference type="Gramene" id="CDF35727">
    <property type="protein sequence ID" value="CDF35727"/>
    <property type="gene ID" value="CHC_T00004190001"/>
</dbReference>
<dbReference type="GeneID" id="17323261"/>
<evidence type="ECO:0000313" key="3">
    <source>
        <dbReference type="Proteomes" id="UP000012073"/>
    </source>
</evidence>
<feature type="region of interest" description="Disordered" evidence="1">
    <location>
        <begin position="101"/>
        <end position="135"/>
    </location>
</feature>
<reference evidence="3" key="1">
    <citation type="journal article" date="2013" name="Proc. Natl. Acad. Sci. U.S.A.">
        <title>Genome structure and metabolic features in the red seaweed Chondrus crispus shed light on evolution of the Archaeplastida.</title>
        <authorList>
            <person name="Collen J."/>
            <person name="Porcel B."/>
            <person name="Carre W."/>
            <person name="Ball S.G."/>
            <person name="Chaparro C."/>
            <person name="Tonon T."/>
            <person name="Barbeyron T."/>
            <person name="Michel G."/>
            <person name="Noel B."/>
            <person name="Valentin K."/>
            <person name="Elias M."/>
            <person name="Artiguenave F."/>
            <person name="Arun A."/>
            <person name="Aury J.M."/>
            <person name="Barbosa-Neto J.F."/>
            <person name="Bothwell J.H."/>
            <person name="Bouget F.Y."/>
            <person name="Brillet L."/>
            <person name="Cabello-Hurtado F."/>
            <person name="Capella-Gutierrez S."/>
            <person name="Charrier B."/>
            <person name="Cladiere L."/>
            <person name="Cock J.M."/>
            <person name="Coelho S.M."/>
            <person name="Colleoni C."/>
            <person name="Czjzek M."/>
            <person name="Da Silva C."/>
            <person name="Delage L."/>
            <person name="Denoeud F."/>
            <person name="Deschamps P."/>
            <person name="Dittami S.M."/>
            <person name="Gabaldon T."/>
            <person name="Gachon C.M."/>
            <person name="Groisillier A."/>
            <person name="Herve C."/>
            <person name="Jabbari K."/>
            <person name="Katinka M."/>
            <person name="Kloareg B."/>
            <person name="Kowalczyk N."/>
            <person name="Labadie K."/>
            <person name="Leblanc C."/>
            <person name="Lopez P.J."/>
            <person name="McLachlan D.H."/>
            <person name="Meslet-Cladiere L."/>
            <person name="Moustafa A."/>
            <person name="Nehr Z."/>
            <person name="Nyvall Collen P."/>
            <person name="Panaud O."/>
            <person name="Partensky F."/>
            <person name="Poulain J."/>
            <person name="Rensing S.A."/>
            <person name="Rousvoal S."/>
            <person name="Samson G."/>
            <person name="Symeonidi A."/>
            <person name="Weissenbach J."/>
            <person name="Zambounis A."/>
            <person name="Wincker P."/>
            <person name="Boyen C."/>
        </authorList>
    </citation>
    <scope>NUCLEOTIDE SEQUENCE [LARGE SCALE GENOMIC DNA]</scope>
    <source>
        <strain evidence="3">cv. Stackhouse</strain>
    </source>
</reference>
<name>R7QB36_CHOCR</name>
<dbReference type="AlphaFoldDB" id="R7QB36"/>
<organism evidence="2 3">
    <name type="scientific">Chondrus crispus</name>
    <name type="common">Carrageen Irish moss</name>
    <name type="synonym">Polymorpha crispa</name>
    <dbReference type="NCBI Taxonomy" id="2769"/>
    <lineage>
        <taxon>Eukaryota</taxon>
        <taxon>Rhodophyta</taxon>
        <taxon>Florideophyceae</taxon>
        <taxon>Rhodymeniophycidae</taxon>
        <taxon>Gigartinales</taxon>
        <taxon>Gigartinaceae</taxon>
        <taxon>Chondrus</taxon>
    </lineage>
</organism>
<sequence>MTRRHERWRETCLQMPAMDLLHSTLVLALAPLKSVSYRGIKHGDYTSVSIPHGAEPPVFHQFSFSEASARSLAKATNPRLSQSARCLISKAHLVLVGPTAHMESRRGTMSSTESSCAKPSQDEPLITTPLQCDGV</sequence>
<gene>
    <name evidence="2" type="ORF">CHC_T00004190001</name>
</gene>
<evidence type="ECO:0000313" key="2">
    <source>
        <dbReference type="EMBL" id="CDF35727.1"/>
    </source>
</evidence>
<proteinExistence type="predicted"/>
<dbReference type="Proteomes" id="UP000012073">
    <property type="component" value="Unassembled WGS sequence"/>
</dbReference>